<dbReference type="OMA" id="PFGFPDI"/>
<comment type="similarity">
    <text evidence="2">Belongs to the proteasome inhibitor PI31 family.</text>
</comment>
<dbReference type="Proteomes" id="UP000017246">
    <property type="component" value="Unassembled WGS sequence"/>
</dbReference>
<evidence type="ECO:0000256" key="2">
    <source>
        <dbReference type="ARBA" id="ARBA00006405"/>
    </source>
</evidence>
<evidence type="ECO:0000256" key="3">
    <source>
        <dbReference type="ARBA" id="ARBA00022490"/>
    </source>
</evidence>
<dbReference type="GO" id="GO:0070628">
    <property type="term" value="F:proteasome binding"/>
    <property type="evidence" value="ECO:0007669"/>
    <property type="project" value="InterPro"/>
</dbReference>
<dbReference type="GO" id="GO:0043161">
    <property type="term" value="P:proteasome-mediated ubiquitin-dependent protein catabolic process"/>
    <property type="evidence" value="ECO:0007669"/>
    <property type="project" value="InterPro"/>
</dbReference>
<dbReference type="PANTHER" id="PTHR13266">
    <property type="entry name" value="PROTEASOME INHIBITOR"/>
    <property type="match status" value="1"/>
</dbReference>
<evidence type="ECO:0000256" key="4">
    <source>
        <dbReference type="SAM" id="MobiDB-lite"/>
    </source>
</evidence>
<dbReference type="InterPro" id="IPR013886">
    <property type="entry name" value="PI31_Prot_C"/>
</dbReference>
<dbReference type="STRING" id="6211.A0A068YIE2"/>
<evidence type="ECO:0000313" key="6">
    <source>
        <dbReference type="EMBL" id="CDS41967.1"/>
    </source>
</evidence>
<proteinExistence type="inferred from homology"/>
<dbReference type="GO" id="GO:0000502">
    <property type="term" value="C:proteasome complex"/>
    <property type="evidence" value="ECO:0007669"/>
    <property type="project" value="UniProtKB-KW"/>
</dbReference>
<keyword evidence="6" id="KW-0647">Proteasome</keyword>
<reference evidence="6" key="1">
    <citation type="journal article" date="2013" name="Nature">
        <title>The genomes of four tapeworm species reveal adaptations to parasitism.</title>
        <authorList>
            <person name="Tsai I.J."/>
            <person name="Zarowiecki M."/>
            <person name="Holroyd N."/>
            <person name="Garciarrubio A."/>
            <person name="Sanchez-Flores A."/>
            <person name="Brooks K.L."/>
            <person name="Tracey A."/>
            <person name="Bobes R.J."/>
            <person name="Fragoso G."/>
            <person name="Sciutto E."/>
            <person name="Aslett M."/>
            <person name="Beasley H."/>
            <person name="Bennett H.M."/>
            <person name="Cai J."/>
            <person name="Camicia F."/>
            <person name="Clark R."/>
            <person name="Cucher M."/>
            <person name="De Silva N."/>
            <person name="Day T.A."/>
            <person name="Deplazes P."/>
            <person name="Estrada K."/>
            <person name="Fernandez C."/>
            <person name="Holland P.W."/>
            <person name="Hou J."/>
            <person name="Hu S."/>
            <person name="Huckvale T."/>
            <person name="Hung S.S."/>
            <person name="Kamenetzky L."/>
            <person name="Keane J.A."/>
            <person name="Kiss F."/>
            <person name="Koziol U."/>
            <person name="Lambert O."/>
            <person name="Liu K."/>
            <person name="Luo X."/>
            <person name="Luo Y."/>
            <person name="Macchiaroli N."/>
            <person name="Nichol S."/>
            <person name="Paps J."/>
            <person name="Parkinson J."/>
            <person name="Pouchkina-Stantcheva N."/>
            <person name="Riddiford N."/>
            <person name="Rosenzvit M."/>
            <person name="Salinas G."/>
            <person name="Wasmuth J.D."/>
            <person name="Zamanian M."/>
            <person name="Zheng Y."/>
            <person name="Cai X."/>
            <person name="Soberon X."/>
            <person name="Olson P.D."/>
            <person name="Laclette J.P."/>
            <person name="Brehm K."/>
            <person name="Berriman M."/>
            <person name="Garciarrubio A."/>
            <person name="Bobes R.J."/>
            <person name="Fragoso G."/>
            <person name="Sanchez-Flores A."/>
            <person name="Estrada K."/>
            <person name="Cevallos M.A."/>
            <person name="Morett E."/>
            <person name="Gonzalez V."/>
            <person name="Portillo T."/>
            <person name="Ochoa-Leyva A."/>
            <person name="Jose M.V."/>
            <person name="Sciutto E."/>
            <person name="Landa A."/>
            <person name="Jimenez L."/>
            <person name="Valdes V."/>
            <person name="Carrero J.C."/>
            <person name="Larralde C."/>
            <person name="Morales-Montor J."/>
            <person name="Limon-Lason J."/>
            <person name="Soberon X."/>
            <person name="Laclette J.P."/>
        </authorList>
    </citation>
    <scope>NUCLEOTIDE SEQUENCE [LARGE SCALE GENOMIC DNA]</scope>
</reference>
<accession>A0A068YIE2</accession>
<protein>
    <submittedName>
        <fullName evidence="6">Proteasome inhibitor</fullName>
    </submittedName>
</protein>
<dbReference type="GO" id="GO:0004866">
    <property type="term" value="F:endopeptidase inhibitor activity"/>
    <property type="evidence" value="ECO:0007669"/>
    <property type="project" value="InterPro"/>
</dbReference>
<dbReference type="AlphaFoldDB" id="A0A068YIE2"/>
<feature type="domain" description="PI31 proteasome regulator C-terminal" evidence="5">
    <location>
        <begin position="209"/>
        <end position="273"/>
    </location>
</feature>
<evidence type="ECO:0000313" key="7">
    <source>
        <dbReference type="Proteomes" id="UP000017246"/>
    </source>
</evidence>
<organism evidence="6 7">
    <name type="scientific">Echinococcus multilocularis</name>
    <name type="common">Fox tapeworm</name>
    <dbReference type="NCBI Taxonomy" id="6211"/>
    <lineage>
        <taxon>Eukaryota</taxon>
        <taxon>Metazoa</taxon>
        <taxon>Spiralia</taxon>
        <taxon>Lophotrochozoa</taxon>
        <taxon>Platyhelminthes</taxon>
        <taxon>Cestoda</taxon>
        <taxon>Eucestoda</taxon>
        <taxon>Cyclophyllidea</taxon>
        <taxon>Taeniidae</taxon>
        <taxon>Echinococcus</taxon>
    </lineage>
</organism>
<dbReference type="InterPro" id="IPR045128">
    <property type="entry name" value="PI31-like"/>
</dbReference>
<name>A0A068YIE2_ECHMU</name>
<reference evidence="6" key="2">
    <citation type="submission" date="2015-11" db="EMBL/GenBank/DDBJ databases">
        <authorList>
            <person name="Zhang Y."/>
            <person name="Guo Z."/>
        </authorList>
    </citation>
    <scope>NUCLEOTIDE SEQUENCE</scope>
</reference>
<dbReference type="EMBL" id="LN902842">
    <property type="protein sequence ID" value="CDS41967.1"/>
    <property type="molecule type" value="Genomic_DNA"/>
</dbReference>
<feature type="region of interest" description="Disordered" evidence="4">
    <location>
        <begin position="269"/>
        <end position="306"/>
    </location>
</feature>
<dbReference type="Pfam" id="PF08577">
    <property type="entry name" value="PI31_Prot_C"/>
    <property type="match status" value="1"/>
</dbReference>
<keyword evidence="3" id="KW-0963">Cytoplasm</keyword>
<evidence type="ECO:0000259" key="5">
    <source>
        <dbReference type="Pfam" id="PF08577"/>
    </source>
</evidence>
<keyword evidence="7" id="KW-1185">Reference proteome</keyword>
<gene>
    <name evidence="6" type="ORF">EmuJ_000966000</name>
</gene>
<feature type="region of interest" description="Disordered" evidence="4">
    <location>
        <begin position="176"/>
        <end position="201"/>
    </location>
</feature>
<dbReference type="PANTHER" id="PTHR13266:SF1">
    <property type="entry name" value="PROTEASOME INHIBITOR PI31 SUBUNIT"/>
    <property type="match status" value="1"/>
</dbReference>
<sequence>MSSAEKEVRLSLVESSILDYVINLHGAQANGRRSVFIALLSHACLIARGAKLLGTSHLQSASILPNEWALNDPIRINYRLQDVMDVTLGTSARNSPEQVLQLSATETDDHVFVNLTNTTTDKFGHLELSGPAHVRLEAASSGGVLQPCEIFSQLEFTLSEMDENLWKVVLPKPAKSSSRGVPFDPLPPNVLHSPPNRSVSGVDPVLQGYGRSDLDPLGVDDWTQRLGGTGGMVIDPTQALRQPRNPFGLPRPDGFGGIGGMVPPGSRFDPIGPPMIPPRSIGPRGSRFNNPDPDSALPPGWEDMYM</sequence>
<evidence type="ECO:0000256" key="1">
    <source>
        <dbReference type="ARBA" id="ARBA00004496"/>
    </source>
</evidence>
<comment type="subcellular location">
    <subcellularLocation>
        <location evidence="1">Cytoplasm</location>
    </subcellularLocation>
</comment>
<dbReference type="OrthoDB" id="68090at2759"/>
<dbReference type="GO" id="GO:0005737">
    <property type="term" value="C:cytoplasm"/>
    <property type="evidence" value="ECO:0007669"/>
    <property type="project" value="UniProtKB-SubCell"/>
</dbReference>